<comment type="function">
    <text evidence="6 9">Nucleoside triphosphate pyrophosphatase that hydrolyzes 7-methyl-GTP (m(7)GTP). May have a dual role in cell division arrest and in preventing the incorporation of modified nucleotides into cellular nucleic acids.</text>
</comment>
<dbReference type="AlphaFoldDB" id="K2K477"/>
<comment type="caution">
    <text evidence="10">The sequence shown here is derived from an EMBL/GenBank/DDBJ whole genome shotgun (WGS) entry which is preliminary data.</text>
</comment>
<keyword evidence="4 9" id="KW-0546">Nucleotide metabolism</keyword>
<keyword evidence="3 9" id="KW-0378">Hydrolase</keyword>
<accession>K2K477</accession>
<dbReference type="InterPro" id="IPR003697">
    <property type="entry name" value="Maf-like"/>
</dbReference>
<dbReference type="PANTHER" id="PTHR43213:SF10">
    <property type="entry name" value="7-METHYL-GTP PYROPHOSPHATASE"/>
    <property type="match status" value="1"/>
</dbReference>
<organism evidence="10 11">
    <name type="scientific">Gallaecimonas xiamenensis 3-C-1</name>
    <dbReference type="NCBI Taxonomy" id="745411"/>
    <lineage>
        <taxon>Bacteria</taxon>
        <taxon>Pseudomonadati</taxon>
        <taxon>Pseudomonadota</taxon>
        <taxon>Gammaproteobacteria</taxon>
        <taxon>Enterobacterales</taxon>
        <taxon>Gallaecimonadaceae</taxon>
        <taxon>Gallaecimonas</taxon>
    </lineage>
</organism>
<evidence type="ECO:0000256" key="9">
    <source>
        <dbReference type="HAMAP-Rule" id="MF_00528"/>
    </source>
</evidence>
<evidence type="ECO:0000256" key="4">
    <source>
        <dbReference type="ARBA" id="ARBA00023080"/>
    </source>
</evidence>
<evidence type="ECO:0000256" key="6">
    <source>
        <dbReference type="ARBA" id="ARBA00053369"/>
    </source>
</evidence>
<feature type="active site" description="Proton acceptor" evidence="9">
    <location>
        <position position="67"/>
    </location>
</feature>
<dbReference type="Gene3D" id="3.90.950.10">
    <property type="match status" value="1"/>
</dbReference>
<dbReference type="GO" id="GO:0009117">
    <property type="term" value="P:nucleotide metabolic process"/>
    <property type="evidence" value="ECO:0007669"/>
    <property type="project" value="UniProtKB-KW"/>
</dbReference>
<feature type="site" description="Important for substrate specificity" evidence="9">
    <location>
        <position position="68"/>
    </location>
</feature>
<evidence type="ECO:0000256" key="7">
    <source>
        <dbReference type="ARBA" id="ARBA00060749"/>
    </source>
</evidence>
<feature type="site" description="Important for substrate specificity" evidence="9">
    <location>
        <position position="152"/>
    </location>
</feature>
<dbReference type="EMBL" id="AMRI01000015">
    <property type="protein sequence ID" value="EKE72215.1"/>
    <property type="molecule type" value="Genomic_DNA"/>
</dbReference>
<dbReference type="NCBIfam" id="TIGR00172">
    <property type="entry name" value="maf"/>
    <property type="match status" value="1"/>
</dbReference>
<dbReference type="InterPro" id="IPR029001">
    <property type="entry name" value="ITPase-like_fam"/>
</dbReference>
<dbReference type="STRING" id="745411.B3C1_11604"/>
<dbReference type="PATRIC" id="fig|745411.4.peg.2283"/>
<evidence type="ECO:0000313" key="10">
    <source>
        <dbReference type="EMBL" id="EKE72215.1"/>
    </source>
</evidence>
<evidence type="ECO:0000256" key="3">
    <source>
        <dbReference type="ARBA" id="ARBA00022801"/>
    </source>
</evidence>
<comment type="similarity">
    <text evidence="7 9">Belongs to the Maf family. YceF subfamily.</text>
</comment>
<comment type="subcellular location">
    <subcellularLocation>
        <location evidence="1 9">Cytoplasm</location>
    </subcellularLocation>
</comment>
<comment type="cofactor">
    <cofactor evidence="9">
        <name>a divalent metal cation</name>
        <dbReference type="ChEBI" id="CHEBI:60240"/>
    </cofactor>
</comment>
<dbReference type="GO" id="GO:0047429">
    <property type="term" value="F:nucleoside triphosphate diphosphatase activity"/>
    <property type="evidence" value="ECO:0007669"/>
    <property type="project" value="InterPro"/>
</dbReference>
<feature type="site" description="Important for substrate specificity" evidence="9">
    <location>
        <position position="9"/>
    </location>
</feature>
<dbReference type="HAMAP" id="MF_00528">
    <property type="entry name" value="Maf"/>
    <property type="match status" value="1"/>
</dbReference>
<evidence type="ECO:0000256" key="1">
    <source>
        <dbReference type="ARBA" id="ARBA00004496"/>
    </source>
</evidence>
<keyword evidence="11" id="KW-1185">Reference proteome</keyword>
<dbReference type="FunFam" id="3.90.950.10:FF:000005">
    <property type="entry name" value="7-methyl-GTP pyrophosphatase"/>
    <property type="match status" value="1"/>
</dbReference>
<evidence type="ECO:0000256" key="8">
    <source>
        <dbReference type="ARBA" id="ARBA00068163"/>
    </source>
</evidence>
<dbReference type="Proteomes" id="UP000006755">
    <property type="component" value="Unassembled WGS sequence"/>
</dbReference>
<comment type="catalytic activity">
    <reaction evidence="5 9">
        <text>N(7)-methyl-GTP + H2O = N(7)-methyl-GMP + diphosphate + H(+)</text>
        <dbReference type="Rhea" id="RHEA:58744"/>
        <dbReference type="ChEBI" id="CHEBI:15377"/>
        <dbReference type="ChEBI" id="CHEBI:15378"/>
        <dbReference type="ChEBI" id="CHEBI:33019"/>
        <dbReference type="ChEBI" id="CHEBI:58285"/>
        <dbReference type="ChEBI" id="CHEBI:87133"/>
    </reaction>
</comment>
<proteinExistence type="inferred from homology"/>
<dbReference type="eggNOG" id="COG0424">
    <property type="taxonomic scope" value="Bacteria"/>
</dbReference>
<evidence type="ECO:0000313" key="11">
    <source>
        <dbReference type="Proteomes" id="UP000006755"/>
    </source>
</evidence>
<evidence type="ECO:0000256" key="2">
    <source>
        <dbReference type="ARBA" id="ARBA00022490"/>
    </source>
</evidence>
<sequence length="191" mass="20163">MILGSSSPFRKSLLEKLAIDFDCISPELDESPLPGESVTALVERLAIDKAKAAAALGTGPALVIGSDQLCVIDGEICGKPLNRANAIAQLSRAAGKTVTFYTGLALYNSQTGRCQSLVEPFEVQFRSLTLGQIASYVDKEEPFWCAGSFKCEGLGIALFERLSGRDPNSLIGLPLIALTAMLEEEGAGPLG</sequence>
<dbReference type="PANTHER" id="PTHR43213">
    <property type="entry name" value="BIFUNCTIONAL DTTP/UTP PYROPHOSPHATASE/METHYLTRANSFERASE PROTEIN-RELATED"/>
    <property type="match status" value="1"/>
</dbReference>
<comment type="caution">
    <text evidence="9">Lacks conserved residue(s) required for the propagation of feature annotation.</text>
</comment>
<dbReference type="GO" id="GO:0005737">
    <property type="term" value="C:cytoplasm"/>
    <property type="evidence" value="ECO:0007669"/>
    <property type="project" value="UniProtKB-SubCell"/>
</dbReference>
<keyword evidence="2 9" id="KW-0963">Cytoplasm</keyword>
<dbReference type="SUPFAM" id="SSF52972">
    <property type="entry name" value="ITPase-like"/>
    <property type="match status" value="1"/>
</dbReference>
<gene>
    <name evidence="10" type="ORF">B3C1_11604</name>
</gene>
<dbReference type="EC" id="3.6.1.-" evidence="9"/>
<protein>
    <recommendedName>
        <fullName evidence="8 9">7-methyl-GTP pyrophosphatase</fullName>
        <shortName evidence="9">m(7)GTP pyrophosphatase</shortName>
        <ecNumber evidence="9">3.6.1.-</ecNumber>
    </recommendedName>
</protein>
<dbReference type="PIRSF" id="PIRSF006305">
    <property type="entry name" value="Maf"/>
    <property type="match status" value="1"/>
</dbReference>
<dbReference type="Pfam" id="PF02545">
    <property type="entry name" value="Maf"/>
    <property type="match status" value="1"/>
</dbReference>
<reference evidence="10 11" key="1">
    <citation type="journal article" date="2012" name="J. Bacteriol.">
        <title>Genome Sequence of Gallaecimonas xiamenensis Type Strain 3-C-1.</title>
        <authorList>
            <person name="Lai Q."/>
            <person name="Wang L."/>
            <person name="Wang W."/>
            <person name="Shao Z."/>
        </authorList>
    </citation>
    <scope>NUCLEOTIDE SEQUENCE [LARGE SCALE GENOMIC DNA]</scope>
    <source>
        <strain evidence="10 11">3-C-1</strain>
    </source>
</reference>
<name>K2K477_9GAMM</name>
<evidence type="ECO:0000256" key="5">
    <source>
        <dbReference type="ARBA" id="ARBA00050213"/>
    </source>
</evidence>
<dbReference type="CDD" id="cd00555">
    <property type="entry name" value="Maf"/>
    <property type="match status" value="1"/>
</dbReference>